<dbReference type="InterPro" id="IPR036280">
    <property type="entry name" value="Multihaem_cyt_sf"/>
</dbReference>
<dbReference type="Proteomes" id="UP000070163">
    <property type="component" value="Unassembled WGS sequence"/>
</dbReference>
<name>A0A133U3I0_9EURY</name>
<evidence type="ECO:0000256" key="2">
    <source>
        <dbReference type="SAM" id="Phobius"/>
    </source>
</evidence>
<keyword evidence="2" id="KW-0472">Membrane</keyword>
<dbReference type="Gene3D" id="1.10.1130.10">
    <property type="entry name" value="Flavocytochrome C3, Chain A"/>
    <property type="match status" value="2"/>
</dbReference>
<dbReference type="Pfam" id="PF13435">
    <property type="entry name" value="Cytochrome_C554"/>
    <property type="match status" value="1"/>
</dbReference>
<protein>
    <submittedName>
        <fullName evidence="5">Uncharacterized protein</fullName>
    </submittedName>
</protein>
<feature type="coiled-coil region" evidence="1">
    <location>
        <begin position="429"/>
        <end position="456"/>
    </location>
</feature>
<keyword evidence="2" id="KW-0812">Transmembrane</keyword>
<proteinExistence type="predicted"/>
<feature type="coiled-coil region" evidence="1">
    <location>
        <begin position="341"/>
        <end position="372"/>
    </location>
</feature>
<sequence length="486" mass="53538">MRRSLLILALVSVVAIGFVPVASAATDDCSNCHPGRRLSPVVCKNCHIKKFKAWENSAHAKSLTAAGGMVAENPQCQKCHVESAIKENWNRPGVRENKENKEPITCETCHAPPEGGWFEHFGAGPHGAKKPEVSLAPENNCGRCHTGLHHPTMSEWNEYEHENFNPKTQASHSEPTEPYAKSKGCVACKSTGGAIKNLEKPGIFNRNEEELPAPKNVEEWRITCAACHEPHSAELRMEKKSKLCGNCHNSEMKKLTPDGETTEVHHSQWGMYKDSMWTTGKRHSKLGCPNCHMATRHPDEEAGIPANTGHTFDVNVELLGSKHLTGEVKCVNCHSNLETTIEQTQAVVEEKISEIESLKEEATAAIRTENNQKLISTYNNGLFYLSFVEHDASMGIHNFSKTSSTLQKSYSLLYQAKAGAEKLAQQSKVSDLESQLSQKKDKVSGLQSKVSNLQSKLENKYGLPFVIGAVIIGLIIGAVAVWVTKR</sequence>
<reference evidence="5 6" key="1">
    <citation type="journal article" date="2016" name="Sci. Rep.">
        <title>Metabolic traits of an uncultured archaeal lineage -MSBL1- from brine pools of the Red Sea.</title>
        <authorList>
            <person name="Mwirichia R."/>
            <person name="Alam I."/>
            <person name="Rashid M."/>
            <person name="Vinu M."/>
            <person name="Ba-Alawi W."/>
            <person name="Anthony Kamau A."/>
            <person name="Kamanda Ngugi D."/>
            <person name="Goker M."/>
            <person name="Klenk H.P."/>
            <person name="Bajic V."/>
            <person name="Stingl U."/>
        </authorList>
    </citation>
    <scope>NUCLEOTIDE SEQUENCE [LARGE SCALE GENOMIC DNA]</scope>
    <source>
        <strain evidence="5">SCGC-AAA259A05</strain>
    </source>
</reference>
<evidence type="ECO:0000313" key="6">
    <source>
        <dbReference type="Proteomes" id="UP000070163"/>
    </source>
</evidence>
<keyword evidence="6" id="KW-1185">Reference proteome</keyword>
<feature type="domain" description="Cytochrome c-552/4" evidence="4">
    <location>
        <begin position="42"/>
        <end position="110"/>
    </location>
</feature>
<evidence type="ECO:0000256" key="1">
    <source>
        <dbReference type="SAM" id="Coils"/>
    </source>
</evidence>
<dbReference type="AlphaFoldDB" id="A0A133U3I0"/>
<dbReference type="EMBL" id="LHXJ01000126">
    <property type="protein sequence ID" value="KXA88741.1"/>
    <property type="molecule type" value="Genomic_DNA"/>
</dbReference>
<evidence type="ECO:0000313" key="5">
    <source>
        <dbReference type="EMBL" id="KXA88741.1"/>
    </source>
</evidence>
<dbReference type="InterPro" id="IPR023155">
    <property type="entry name" value="Cyt_c-552/4"/>
</dbReference>
<dbReference type="Gene3D" id="1.20.140.10">
    <property type="entry name" value="Butyryl-CoA Dehydrogenase, subunit A, domain 3"/>
    <property type="match status" value="1"/>
</dbReference>
<feature type="domain" description="Doubled CXXCH motif" evidence="3">
    <location>
        <begin position="224"/>
        <end position="252"/>
    </location>
</feature>
<gene>
    <name evidence="5" type="ORF">AKJ57_06385</name>
</gene>
<comment type="caution">
    <text evidence="5">The sequence shown here is derived from an EMBL/GenBank/DDBJ whole genome shotgun (WGS) entry which is preliminary data.</text>
</comment>
<evidence type="ECO:0000259" key="3">
    <source>
        <dbReference type="Pfam" id="PF09699"/>
    </source>
</evidence>
<organism evidence="5 6">
    <name type="scientific">candidate division MSBL1 archaeon SCGC-AAA259A05</name>
    <dbReference type="NCBI Taxonomy" id="1698259"/>
    <lineage>
        <taxon>Archaea</taxon>
        <taxon>Methanobacteriati</taxon>
        <taxon>Methanobacteriota</taxon>
        <taxon>candidate division MSBL1</taxon>
    </lineage>
</organism>
<dbReference type="InterPro" id="IPR010177">
    <property type="entry name" value="Paired_CXXCH_1"/>
</dbReference>
<dbReference type="SUPFAM" id="SSF48695">
    <property type="entry name" value="Multiheme cytochromes"/>
    <property type="match status" value="2"/>
</dbReference>
<accession>A0A133U3I0</accession>
<dbReference type="Pfam" id="PF09699">
    <property type="entry name" value="Paired_CXXCH_1"/>
    <property type="match status" value="1"/>
</dbReference>
<evidence type="ECO:0000259" key="4">
    <source>
        <dbReference type="Pfam" id="PF13435"/>
    </source>
</evidence>
<keyword evidence="2" id="KW-1133">Transmembrane helix</keyword>
<keyword evidence="1" id="KW-0175">Coiled coil</keyword>
<feature type="transmembrane region" description="Helical" evidence="2">
    <location>
        <begin position="461"/>
        <end position="483"/>
    </location>
</feature>